<reference evidence="7" key="1">
    <citation type="journal article" date="2019" name="Int. J. Syst. Evol. Microbiol.">
        <title>The Global Catalogue of Microorganisms (GCM) 10K type strain sequencing project: providing services to taxonomists for standard genome sequencing and annotation.</title>
        <authorList>
            <consortium name="The Broad Institute Genomics Platform"/>
            <consortium name="The Broad Institute Genome Sequencing Center for Infectious Disease"/>
            <person name="Wu L."/>
            <person name="Ma J."/>
        </authorList>
    </citation>
    <scope>NUCLEOTIDE SEQUENCE [LARGE SCALE GENOMIC DNA]</scope>
    <source>
        <strain evidence="7">JCM 17906</strain>
    </source>
</reference>
<evidence type="ECO:0000313" key="7">
    <source>
        <dbReference type="Proteomes" id="UP001501598"/>
    </source>
</evidence>
<keyword evidence="1" id="KW-0805">Transcription regulation</keyword>
<evidence type="ECO:0000256" key="2">
    <source>
        <dbReference type="ARBA" id="ARBA00023125"/>
    </source>
</evidence>
<accession>A0ABP8RP09</accession>
<sequence>MRDDIALAAMDLVVAQGFEATTMDEIAAKAGVSRRSLFRYFGTKEDVVLHGLASTGEFIRAALATRPLTEAPWEALLAVARSMESTPGWDTARERAIGRVCVETPALRARRAEKHAGWIELIAPELAVRPAAAPVGQAAAEAIIAAGLACLDVATDRWVAAEGTDLATLLEEAVAAVRA</sequence>
<evidence type="ECO:0000256" key="4">
    <source>
        <dbReference type="PROSITE-ProRule" id="PRU00335"/>
    </source>
</evidence>
<dbReference type="EMBL" id="BAABGT010000027">
    <property type="protein sequence ID" value="GAA4543639.1"/>
    <property type="molecule type" value="Genomic_DNA"/>
</dbReference>
<dbReference type="InterPro" id="IPR023772">
    <property type="entry name" value="DNA-bd_HTH_TetR-type_CS"/>
</dbReference>
<proteinExistence type="predicted"/>
<dbReference type="Pfam" id="PF00440">
    <property type="entry name" value="TetR_N"/>
    <property type="match status" value="1"/>
</dbReference>
<gene>
    <name evidence="6" type="ORF">GCM10023175_20690</name>
</gene>
<keyword evidence="2 4" id="KW-0238">DNA-binding</keyword>
<dbReference type="PANTHER" id="PTHR30055">
    <property type="entry name" value="HTH-TYPE TRANSCRIPTIONAL REGULATOR RUTR"/>
    <property type="match status" value="1"/>
</dbReference>
<dbReference type="InterPro" id="IPR041347">
    <property type="entry name" value="MftR_C"/>
</dbReference>
<dbReference type="PROSITE" id="PS01081">
    <property type="entry name" value="HTH_TETR_1"/>
    <property type="match status" value="1"/>
</dbReference>
<dbReference type="InterPro" id="IPR009057">
    <property type="entry name" value="Homeodomain-like_sf"/>
</dbReference>
<dbReference type="SUPFAM" id="SSF46689">
    <property type="entry name" value="Homeodomain-like"/>
    <property type="match status" value="1"/>
</dbReference>
<dbReference type="Gene3D" id="1.10.10.60">
    <property type="entry name" value="Homeodomain-like"/>
    <property type="match status" value="1"/>
</dbReference>
<dbReference type="InterPro" id="IPR050109">
    <property type="entry name" value="HTH-type_TetR-like_transc_reg"/>
</dbReference>
<evidence type="ECO:0000256" key="3">
    <source>
        <dbReference type="ARBA" id="ARBA00023163"/>
    </source>
</evidence>
<dbReference type="PRINTS" id="PR00455">
    <property type="entry name" value="HTHTETR"/>
</dbReference>
<feature type="domain" description="HTH tetR-type" evidence="5">
    <location>
        <begin position="1"/>
        <end position="59"/>
    </location>
</feature>
<evidence type="ECO:0000313" key="6">
    <source>
        <dbReference type="EMBL" id="GAA4543639.1"/>
    </source>
</evidence>
<keyword evidence="3" id="KW-0804">Transcription</keyword>
<keyword evidence="7" id="KW-1185">Reference proteome</keyword>
<feature type="DNA-binding region" description="H-T-H motif" evidence="4">
    <location>
        <begin position="22"/>
        <end position="41"/>
    </location>
</feature>
<organism evidence="6 7">
    <name type="scientific">Pseudonocardia xishanensis</name>
    <dbReference type="NCBI Taxonomy" id="630995"/>
    <lineage>
        <taxon>Bacteria</taxon>
        <taxon>Bacillati</taxon>
        <taxon>Actinomycetota</taxon>
        <taxon>Actinomycetes</taxon>
        <taxon>Pseudonocardiales</taxon>
        <taxon>Pseudonocardiaceae</taxon>
        <taxon>Pseudonocardia</taxon>
    </lineage>
</organism>
<dbReference type="Gene3D" id="1.10.357.10">
    <property type="entry name" value="Tetracycline Repressor, domain 2"/>
    <property type="match status" value="1"/>
</dbReference>
<evidence type="ECO:0000256" key="1">
    <source>
        <dbReference type="ARBA" id="ARBA00023015"/>
    </source>
</evidence>
<evidence type="ECO:0000259" key="5">
    <source>
        <dbReference type="PROSITE" id="PS50977"/>
    </source>
</evidence>
<dbReference type="PANTHER" id="PTHR30055:SF238">
    <property type="entry name" value="MYCOFACTOCIN BIOSYNTHESIS TRANSCRIPTIONAL REGULATOR MFTR-RELATED"/>
    <property type="match status" value="1"/>
</dbReference>
<dbReference type="PROSITE" id="PS50977">
    <property type="entry name" value="HTH_TETR_2"/>
    <property type="match status" value="1"/>
</dbReference>
<dbReference type="Proteomes" id="UP001501598">
    <property type="component" value="Unassembled WGS sequence"/>
</dbReference>
<dbReference type="InterPro" id="IPR001647">
    <property type="entry name" value="HTH_TetR"/>
</dbReference>
<dbReference type="Pfam" id="PF17754">
    <property type="entry name" value="TetR_C_14"/>
    <property type="match status" value="1"/>
</dbReference>
<name>A0ABP8RP09_9PSEU</name>
<comment type="caution">
    <text evidence="6">The sequence shown here is derived from an EMBL/GenBank/DDBJ whole genome shotgun (WGS) entry which is preliminary data.</text>
</comment>
<protein>
    <recommendedName>
        <fullName evidence="5">HTH tetR-type domain-containing protein</fullName>
    </recommendedName>
</protein>